<protein>
    <submittedName>
        <fullName evidence="2">Uncharacterized protein</fullName>
    </submittedName>
</protein>
<dbReference type="GeneID" id="28828001"/>
<feature type="compositionally biased region" description="Basic residues" evidence="1">
    <location>
        <begin position="109"/>
        <end position="121"/>
    </location>
</feature>
<dbReference type="InParanoid" id="A0A194XJ20"/>
<evidence type="ECO:0000313" key="2">
    <source>
        <dbReference type="EMBL" id="KUJ20119.1"/>
    </source>
</evidence>
<dbReference type="AlphaFoldDB" id="A0A194XJ20"/>
<feature type="region of interest" description="Disordered" evidence="1">
    <location>
        <begin position="81"/>
        <end position="131"/>
    </location>
</feature>
<accession>A0A194XJ20</accession>
<keyword evidence="3" id="KW-1185">Reference proteome</keyword>
<evidence type="ECO:0000313" key="3">
    <source>
        <dbReference type="Proteomes" id="UP000070700"/>
    </source>
</evidence>
<organism evidence="2 3">
    <name type="scientific">Mollisia scopiformis</name>
    <name type="common">Conifer needle endophyte fungus</name>
    <name type="synonym">Phialocephala scopiformis</name>
    <dbReference type="NCBI Taxonomy" id="149040"/>
    <lineage>
        <taxon>Eukaryota</taxon>
        <taxon>Fungi</taxon>
        <taxon>Dikarya</taxon>
        <taxon>Ascomycota</taxon>
        <taxon>Pezizomycotina</taxon>
        <taxon>Leotiomycetes</taxon>
        <taxon>Helotiales</taxon>
        <taxon>Mollisiaceae</taxon>
        <taxon>Mollisia</taxon>
    </lineage>
</organism>
<name>A0A194XJ20_MOLSC</name>
<reference evidence="2 3" key="1">
    <citation type="submission" date="2015-10" db="EMBL/GenBank/DDBJ databases">
        <title>Full genome of DAOMC 229536 Phialocephala scopiformis, a fungal endophyte of spruce producing the potent anti-insectan compound rugulosin.</title>
        <authorList>
            <consortium name="DOE Joint Genome Institute"/>
            <person name="Walker A.K."/>
            <person name="Frasz S.L."/>
            <person name="Seifert K.A."/>
            <person name="Miller J.D."/>
            <person name="Mondo S.J."/>
            <person name="Labutti K."/>
            <person name="Lipzen A."/>
            <person name="Dockter R."/>
            <person name="Kennedy M."/>
            <person name="Grigoriev I.V."/>
            <person name="Spatafora J.W."/>
        </authorList>
    </citation>
    <scope>NUCLEOTIDE SEQUENCE [LARGE SCALE GENOMIC DNA]</scope>
    <source>
        <strain evidence="2 3">CBS 120377</strain>
    </source>
</reference>
<evidence type="ECO:0000256" key="1">
    <source>
        <dbReference type="SAM" id="MobiDB-lite"/>
    </source>
</evidence>
<gene>
    <name evidence="2" type="ORF">LY89DRAFT_716565</name>
</gene>
<dbReference type="RefSeq" id="XP_018074474.1">
    <property type="nucleotide sequence ID" value="XM_018218275.1"/>
</dbReference>
<proteinExistence type="predicted"/>
<dbReference type="KEGG" id="psco:LY89DRAFT_716565"/>
<dbReference type="Proteomes" id="UP000070700">
    <property type="component" value="Unassembled WGS sequence"/>
</dbReference>
<dbReference type="EMBL" id="KQ947410">
    <property type="protein sequence ID" value="KUJ20119.1"/>
    <property type="molecule type" value="Genomic_DNA"/>
</dbReference>
<sequence>MRKASIVGRVCNRVMLKEIFAKLQLDQVSTHHLRCQDFVELCKSKVENCIVSQAQIMKTKGYYVKKEGRVTWHPNTKRWLEPSWDGRLNPPRKPEGPNYSTNSWDRNIHPPRKSKGRKYSTKPKGLPIHPTEASAIDPGFLALKTLSTQSSSERKDEWEPSLVQPSIDDEYMDCSYEPFFEHDELLHNFSVASALEGYINPLETNESSFAADPTFGVSLDN</sequence>